<evidence type="ECO:0000256" key="1">
    <source>
        <dbReference type="ARBA" id="ARBA00000085"/>
    </source>
</evidence>
<dbReference type="InterPro" id="IPR005467">
    <property type="entry name" value="His_kinase_dom"/>
</dbReference>
<keyword evidence="5" id="KW-0547">Nucleotide-binding</keyword>
<dbReference type="GO" id="GO:0005524">
    <property type="term" value="F:ATP binding"/>
    <property type="evidence" value="ECO:0007669"/>
    <property type="project" value="UniProtKB-KW"/>
</dbReference>
<dbReference type="PANTHER" id="PTHR43065">
    <property type="entry name" value="SENSOR HISTIDINE KINASE"/>
    <property type="match status" value="1"/>
</dbReference>
<dbReference type="InterPro" id="IPR003594">
    <property type="entry name" value="HATPase_dom"/>
</dbReference>
<sequence length="131" mass="14596">MDITPKLPEIIAHPQQIQQVFLNIISNARYALNQKYPKAHDGKILEILGEEITMHDLLWVKITFYDHGTGIPARIKERITEPFFTTKPRGIGTGLGLGISQGIINNHGGRLTIDTLEGEFTKVAIILPVKS</sequence>
<dbReference type="InterPro" id="IPR004358">
    <property type="entry name" value="Sig_transdc_His_kin-like_C"/>
</dbReference>
<protein>
    <recommendedName>
        <fullName evidence="2">histidine kinase</fullName>
        <ecNumber evidence="2">2.7.13.3</ecNumber>
    </recommendedName>
</protein>
<dbReference type="GO" id="GO:0004673">
    <property type="term" value="F:protein histidine kinase activity"/>
    <property type="evidence" value="ECO:0007669"/>
    <property type="project" value="UniProtKB-EC"/>
</dbReference>
<dbReference type="AlphaFoldDB" id="I3IL71"/>
<evidence type="ECO:0000256" key="3">
    <source>
        <dbReference type="ARBA" id="ARBA00022553"/>
    </source>
</evidence>
<gene>
    <name evidence="10" type="ORF">KSU1_C0870</name>
</gene>
<name>I3IL71_9BACT</name>
<dbReference type="PROSITE" id="PS50109">
    <property type="entry name" value="HIS_KIN"/>
    <property type="match status" value="1"/>
</dbReference>
<evidence type="ECO:0000313" key="11">
    <source>
        <dbReference type="Proteomes" id="UP000002985"/>
    </source>
</evidence>
<keyword evidence="11" id="KW-1185">Reference proteome</keyword>
<keyword evidence="7" id="KW-0067">ATP-binding</keyword>
<keyword evidence="4" id="KW-0808">Transferase</keyword>
<proteinExistence type="predicted"/>
<dbReference type="SUPFAM" id="SSF55874">
    <property type="entry name" value="ATPase domain of HSP90 chaperone/DNA topoisomerase II/histidine kinase"/>
    <property type="match status" value="1"/>
</dbReference>
<evidence type="ECO:0000256" key="8">
    <source>
        <dbReference type="ARBA" id="ARBA00023012"/>
    </source>
</evidence>
<dbReference type="SMART" id="SM00387">
    <property type="entry name" value="HATPase_c"/>
    <property type="match status" value="1"/>
</dbReference>
<dbReference type="STRING" id="247490.KSU1_C0870"/>
<dbReference type="GO" id="GO:0000160">
    <property type="term" value="P:phosphorelay signal transduction system"/>
    <property type="evidence" value="ECO:0007669"/>
    <property type="project" value="UniProtKB-KW"/>
</dbReference>
<dbReference type="eggNOG" id="COG4191">
    <property type="taxonomic scope" value="Bacteria"/>
</dbReference>
<keyword evidence="8" id="KW-0902">Two-component regulatory system</keyword>
<evidence type="ECO:0000256" key="6">
    <source>
        <dbReference type="ARBA" id="ARBA00022777"/>
    </source>
</evidence>
<evidence type="ECO:0000256" key="2">
    <source>
        <dbReference type="ARBA" id="ARBA00012438"/>
    </source>
</evidence>
<keyword evidence="3" id="KW-0597">Phosphoprotein</keyword>
<feature type="domain" description="Histidine kinase" evidence="9">
    <location>
        <begin position="1"/>
        <end position="131"/>
    </location>
</feature>
<dbReference type="PANTHER" id="PTHR43065:SF10">
    <property type="entry name" value="PEROXIDE STRESS-ACTIVATED HISTIDINE KINASE MAK3"/>
    <property type="match status" value="1"/>
</dbReference>
<dbReference type="EMBL" id="BAFH01000003">
    <property type="protein sequence ID" value="GAB62466.1"/>
    <property type="molecule type" value="Genomic_DNA"/>
</dbReference>
<evidence type="ECO:0000256" key="5">
    <source>
        <dbReference type="ARBA" id="ARBA00022741"/>
    </source>
</evidence>
<evidence type="ECO:0000256" key="4">
    <source>
        <dbReference type="ARBA" id="ARBA00022679"/>
    </source>
</evidence>
<dbReference type="EC" id="2.7.13.3" evidence="2"/>
<dbReference type="Gene3D" id="3.30.565.10">
    <property type="entry name" value="Histidine kinase-like ATPase, C-terminal domain"/>
    <property type="match status" value="1"/>
</dbReference>
<evidence type="ECO:0000259" key="9">
    <source>
        <dbReference type="PROSITE" id="PS50109"/>
    </source>
</evidence>
<evidence type="ECO:0000256" key="7">
    <source>
        <dbReference type="ARBA" id="ARBA00022840"/>
    </source>
</evidence>
<dbReference type="PRINTS" id="PR00344">
    <property type="entry name" value="BCTRLSENSOR"/>
</dbReference>
<accession>I3IL71</accession>
<comment type="catalytic activity">
    <reaction evidence="1">
        <text>ATP + protein L-histidine = ADP + protein N-phospho-L-histidine.</text>
        <dbReference type="EC" id="2.7.13.3"/>
    </reaction>
</comment>
<evidence type="ECO:0000313" key="10">
    <source>
        <dbReference type="EMBL" id="GAB62466.1"/>
    </source>
</evidence>
<organism evidence="10 11">
    <name type="scientific">Candidatus Jettenia caeni</name>
    <dbReference type="NCBI Taxonomy" id="247490"/>
    <lineage>
        <taxon>Bacteria</taxon>
        <taxon>Pseudomonadati</taxon>
        <taxon>Planctomycetota</taxon>
        <taxon>Candidatus Brocadiia</taxon>
        <taxon>Candidatus Brocadiales</taxon>
        <taxon>Candidatus Brocadiaceae</taxon>
        <taxon>Candidatus Jettenia</taxon>
    </lineage>
</organism>
<keyword evidence="6 10" id="KW-0418">Kinase</keyword>
<comment type="caution">
    <text evidence="10">The sequence shown here is derived from an EMBL/GenBank/DDBJ whole genome shotgun (WGS) entry which is preliminary data.</text>
</comment>
<reference evidence="10 11" key="1">
    <citation type="journal article" date="2012" name="FEBS Lett.">
        <title>Anammox organism KSU-1 expresses a NirK-type copper-containing nitrite reductase instead of a NirS-type with cytochrome cd1.</title>
        <authorList>
            <person name="Hira D."/>
            <person name="Toh H."/>
            <person name="Migita C.T."/>
            <person name="Okubo H."/>
            <person name="Nishiyama T."/>
            <person name="Hattori M."/>
            <person name="Furukawa K."/>
            <person name="Fujii T."/>
        </authorList>
    </citation>
    <scope>NUCLEOTIDE SEQUENCE [LARGE SCALE GENOMIC DNA]</scope>
</reference>
<dbReference type="Proteomes" id="UP000002985">
    <property type="component" value="Unassembled WGS sequence"/>
</dbReference>
<dbReference type="Pfam" id="PF02518">
    <property type="entry name" value="HATPase_c"/>
    <property type="match status" value="1"/>
</dbReference>
<dbReference type="InterPro" id="IPR036890">
    <property type="entry name" value="HATPase_C_sf"/>
</dbReference>